<dbReference type="EMBL" id="CP006773">
    <property type="protein sequence ID" value="AHD03094.1"/>
    <property type="molecule type" value="Genomic_DNA"/>
</dbReference>
<organism evidence="1 2">
    <name type="scientific">Leisingera methylohalidivorans DSM 14336</name>
    <dbReference type="NCBI Taxonomy" id="999552"/>
    <lineage>
        <taxon>Bacteria</taxon>
        <taxon>Pseudomonadati</taxon>
        <taxon>Pseudomonadota</taxon>
        <taxon>Alphaproteobacteria</taxon>
        <taxon>Rhodobacterales</taxon>
        <taxon>Roseobacteraceae</taxon>
        <taxon>Leisingera</taxon>
    </lineage>
</organism>
<gene>
    <name evidence="1" type="ORF">METH_11325</name>
</gene>
<name>V9VZ87_9RHOB</name>
<protein>
    <submittedName>
        <fullName evidence="1">Uncharacterized protein</fullName>
    </submittedName>
</protein>
<reference evidence="1 2" key="1">
    <citation type="submission" date="2013-09" db="EMBL/GenBank/DDBJ databases">
        <authorList>
            <consortium name="DOE Joint Genome Institute"/>
            <person name="Klenk H.-P."/>
            <person name="Huntemann M."/>
            <person name="Han J."/>
            <person name="Chen A."/>
            <person name="Kyrpides N."/>
            <person name="Mavromatis K."/>
            <person name="Markowitz V."/>
            <person name="Palaniappan K."/>
            <person name="Ivanova N."/>
            <person name="Schaumberg A."/>
            <person name="Pati A."/>
            <person name="Liolios K."/>
            <person name="Nordberg H.P."/>
            <person name="Cantor M.N."/>
            <person name="Hua S.X."/>
            <person name="Woyke T."/>
        </authorList>
    </citation>
    <scope>NUCLEOTIDE SEQUENCE [LARGE SCALE GENOMIC DNA]</scope>
    <source>
        <strain evidence="1 2">DSM 14336</strain>
    </source>
</reference>
<sequence length="98" mass="10578">MSERKALFTRAKELKLDLPGNISNDNLKAAIAAAEGRTGGTTAPPKDDAEKVSALVLSELKYNGETYAPDTENDTVELPPTEFKTLEDLKVVQALDSE</sequence>
<accession>V9VZ87</accession>
<dbReference type="AlphaFoldDB" id="V9VZ87"/>
<dbReference type="PATRIC" id="fig|999552.6.peg.2257"/>
<dbReference type="Proteomes" id="UP000018780">
    <property type="component" value="Chromosome"/>
</dbReference>
<evidence type="ECO:0000313" key="2">
    <source>
        <dbReference type="Proteomes" id="UP000018780"/>
    </source>
</evidence>
<evidence type="ECO:0000313" key="1">
    <source>
        <dbReference type="EMBL" id="AHD03094.1"/>
    </source>
</evidence>
<dbReference type="RefSeq" id="WP_024090505.1">
    <property type="nucleotide sequence ID" value="NC_023135.1"/>
</dbReference>
<dbReference type="KEGG" id="lmd:METH_11325"/>
<dbReference type="HOGENOM" id="CLU_2330297_0_0_5"/>
<proteinExistence type="predicted"/>
<keyword evidence="2" id="KW-1185">Reference proteome</keyword>
<dbReference type="STRING" id="999552.METH_11325"/>